<dbReference type="InterPro" id="IPR055368">
    <property type="entry name" value="WH3_Lhr"/>
</dbReference>
<dbReference type="InterPro" id="IPR001650">
    <property type="entry name" value="Helicase_C-like"/>
</dbReference>
<evidence type="ECO:0000256" key="9">
    <source>
        <dbReference type="SAM" id="MobiDB-lite"/>
    </source>
</evidence>
<dbReference type="EMBL" id="JACHDS010000001">
    <property type="protein sequence ID" value="MBB6170789.1"/>
    <property type="molecule type" value="Genomic_DNA"/>
</dbReference>
<dbReference type="RefSeq" id="WP_184073707.1">
    <property type="nucleotide sequence ID" value="NZ_JACHDS010000001.1"/>
</dbReference>
<evidence type="ECO:0000256" key="5">
    <source>
        <dbReference type="ARBA" id="ARBA00022840"/>
    </source>
</evidence>
<dbReference type="Pfam" id="PF23234">
    <property type="entry name" value="WHD_4th_Lhr"/>
    <property type="match status" value="1"/>
</dbReference>
<evidence type="ECO:0000256" key="3">
    <source>
        <dbReference type="ARBA" id="ARBA00022801"/>
    </source>
</evidence>
<dbReference type="PROSITE" id="PS51192">
    <property type="entry name" value="HELICASE_ATP_BIND_1"/>
    <property type="match status" value="1"/>
</dbReference>
<keyword evidence="1" id="KW-0547">Nucleotide-binding</keyword>
<keyword evidence="5" id="KW-0067">ATP-binding</keyword>
<dbReference type="Pfam" id="PF19306">
    <property type="entry name" value="WHD_Lhr"/>
    <property type="match status" value="1"/>
</dbReference>
<evidence type="ECO:0000313" key="12">
    <source>
        <dbReference type="EMBL" id="MBB6170789.1"/>
    </source>
</evidence>
<dbReference type="Proteomes" id="UP000546642">
    <property type="component" value="Unassembled WGS sequence"/>
</dbReference>
<dbReference type="CDD" id="cd17922">
    <property type="entry name" value="DEXHc_LHR-like"/>
    <property type="match status" value="1"/>
</dbReference>
<evidence type="ECO:0000256" key="8">
    <source>
        <dbReference type="ARBA" id="ARBA00023235"/>
    </source>
</evidence>
<dbReference type="GO" id="GO:0004386">
    <property type="term" value="F:helicase activity"/>
    <property type="evidence" value="ECO:0007669"/>
    <property type="project" value="UniProtKB-KW"/>
</dbReference>
<dbReference type="Pfam" id="PF00270">
    <property type="entry name" value="DEAD"/>
    <property type="match status" value="1"/>
</dbReference>
<dbReference type="SMART" id="SM00490">
    <property type="entry name" value="HELICc"/>
    <property type="match status" value="1"/>
</dbReference>
<feature type="domain" description="Helicase C-terminal" evidence="11">
    <location>
        <begin position="456"/>
        <end position="609"/>
    </location>
</feature>
<dbReference type="PANTHER" id="PTHR47962:SF5">
    <property type="entry name" value="ATP-DEPENDENT HELICASE LHR-RELATED"/>
    <property type="match status" value="1"/>
</dbReference>
<dbReference type="GO" id="GO:0003677">
    <property type="term" value="F:DNA binding"/>
    <property type="evidence" value="ECO:0007669"/>
    <property type="project" value="UniProtKB-KW"/>
</dbReference>
<dbReference type="InterPro" id="IPR014001">
    <property type="entry name" value="Helicase_ATP-bd"/>
</dbReference>
<dbReference type="SMART" id="SM00487">
    <property type="entry name" value="DEXDc"/>
    <property type="match status" value="1"/>
</dbReference>
<evidence type="ECO:0000313" key="13">
    <source>
        <dbReference type="Proteomes" id="UP000546642"/>
    </source>
</evidence>
<feature type="compositionally biased region" description="Low complexity" evidence="9">
    <location>
        <begin position="366"/>
        <end position="382"/>
    </location>
</feature>
<keyword evidence="2" id="KW-0227">DNA damage</keyword>
<feature type="compositionally biased region" description="Basic and acidic residues" evidence="9">
    <location>
        <begin position="453"/>
        <end position="467"/>
    </location>
</feature>
<evidence type="ECO:0000256" key="1">
    <source>
        <dbReference type="ARBA" id="ARBA00022741"/>
    </source>
</evidence>
<reference evidence="12 13" key="1">
    <citation type="submission" date="2020-08" db="EMBL/GenBank/DDBJ databases">
        <title>Sequencing the genomes of 1000 actinobacteria strains.</title>
        <authorList>
            <person name="Klenk H.-P."/>
        </authorList>
    </citation>
    <scope>NUCLEOTIDE SEQUENCE [LARGE SCALE GENOMIC DNA]</scope>
    <source>
        <strain evidence="12 13">DSM 46659</strain>
    </source>
</reference>
<dbReference type="InterPro" id="IPR055367">
    <property type="entry name" value="WH4_Lhr"/>
</dbReference>
<keyword evidence="13" id="KW-1185">Reference proteome</keyword>
<evidence type="ECO:0000259" key="10">
    <source>
        <dbReference type="PROSITE" id="PS51192"/>
    </source>
</evidence>
<keyword evidence="7" id="KW-0234">DNA repair</keyword>
<name>A0A7W9YEV0_9ACTN</name>
<protein>
    <submittedName>
        <fullName evidence="12">ATP-dependent Lhr-like helicase</fullName>
        <ecNumber evidence="12">3.6.4.-</ecNumber>
    </submittedName>
</protein>
<feature type="compositionally biased region" description="Low complexity" evidence="9">
    <location>
        <begin position="331"/>
        <end position="347"/>
    </location>
</feature>
<dbReference type="PROSITE" id="PS51194">
    <property type="entry name" value="HELICASE_CTER"/>
    <property type="match status" value="1"/>
</dbReference>
<feature type="compositionally biased region" description="Low complexity" evidence="9">
    <location>
        <begin position="401"/>
        <end position="417"/>
    </location>
</feature>
<dbReference type="Pfam" id="PF23235">
    <property type="entry name" value="WHD_3rd_Lhr"/>
    <property type="match status" value="1"/>
</dbReference>
<feature type="region of interest" description="Disordered" evidence="9">
    <location>
        <begin position="1498"/>
        <end position="1521"/>
    </location>
</feature>
<organism evidence="12 13">
    <name type="scientific">Nocardiopsis mwathae</name>
    <dbReference type="NCBI Taxonomy" id="1472723"/>
    <lineage>
        <taxon>Bacteria</taxon>
        <taxon>Bacillati</taxon>
        <taxon>Actinomycetota</taxon>
        <taxon>Actinomycetes</taxon>
        <taxon>Streptosporangiales</taxon>
        <taxon>Nocardiopsidaceae</taxon>
        <taxon>Nocardiopsis</taxon>
    </lineage>
</organism>
<dbReference type="InterPro" id="IPR011545">
    <property type="entry name" value="DEAD/DEAH_box_helicase_dom"/>
</dbReference>
<sequence>MSSDSPGTGRRAALDRFSPATRTWFAAAFPAGATPAQTGAWEAISGGGNTLVIAPTGSGKTLAAFLWALDGLATAAERPTDRSRRCRVLYVSPLKALAADIQRNLRVPLSGIRSEAARRGEQVPDISVGVRTGDTPAAERRKLATAPPDILITTPESLFLILTSQARSGLCGVETVIVDEVHALAGTKRGAHLALSLERLDALLDRPAQRIGLSATVRPAEEVASFLGGARPAAVVHPPDRPRLDLRISVPVEDMANPEAGVDPSRADDTAAKARTSIWPHVESQVLDLVERHRSTIVFTNSRRIAERLCTRLNELATERRADEGAEPSVATAEGTTTPTAQTTEKANASNHTQRRADEGAEPSVATAEGTTTPTAQTTEKANASNHTQRRADEGAEPSVATAEGTTTPTAQTTEKANASNHTQRRADEGAEPSVATAEGTTTPTAQTTEKANASDHTQRRADEGAEPRNGPDVFPPHARPAEVAGQSGQSRGADRVVARAHHGSVSKGERAVIEGELKAGRLPCVVATSSLELGIDMGAVDLVVQVESPPSVASGLQRVGRAGHHVDEVSRGVLVPQYRGDLPAATVVAERMRSGEIEELRMPRNPLDVLAQQVVAMAAMEEWAVADIAALARRAAPFAALPDSALSGVLDMLSGRYPSDEFAGLRPRLVWDREEGTVTARPGAQRLAVVSGGTIPDRGLYPVYLVDAPGSADGPAPDSGARRARGAGPSRVGELEEEMVYESRVGDVFVLGASSWRIERITADRVLVSPAPGRPGRLPFWNADALGRPLELGRAIGALLRELGGLGRAAALERARAAGLDGWAAANLVAYLEEQREATGHVPDDRTIVVERFRDELGDWRLVVHSPLGARVNAPWALVLGARLRNRYGLDPEVVHDDDGIVLRLPDVEEPADRSGRAHRSGVLPELLTLDPEATESAVTAEIGSSALFAARFRECASRALLLPRHRPGRRMPLWQQRLRSAQLLAVAAKFGSFPIVLETVRECLRDVFDVPGLAELMSDIAARRVRIVEVETRQASPFAQSLLLGYTAAFLYEGDAPLAELKAQALTLDSALLADLIGQAHLRELLDPGVVAEVEAQLQRLAGDRRVRPEGGVEGMADLLRELGPLTSAEARERTADTGSGADPGAWLAELEERRRAVRVRVAGVERWAAVEDAARLRDALGVELPAWLARPGGGADTAFAGTAAAFTAPVPDPLGDLLSRHARTHGPFTADGVAARFGLGRSVVRDALRRLGAEGRILEGEFRPGGRGTEWCDAEVLRRLRRRSIARLRREVEPVAQRALARFVPAWQHVGPVTAEVGGGASARPRPAGRRRLHGPDAVFTAVESLRGAPVPASALESLVLPARVEAYAPALLDELTQAGEVVWAGAGAIAAGSGRGGSRGGSDGWVCLVPADEAETLLPERLDADFSPLHGAVLEALRDGGALFFRDIADRVMRREGVAAVSDAGLVAALWDLAWAGWITNDTLAPLRSLLGAGGTAHRGRSRRPVLPTRTGPPTVAGRWSVLRDREGDPTLRGHAGVAALLDRYGVVTRGPVVAEQERRGERRRDGGRGAGGFSAVYPVLRAFEDAGKARRGYFVEGLGAAQFALPGAVDRLRSFGPEPDGAGGAGPAAEPALVLAAADPANVYGAALPWPETPEAGARPGRKAGALVVLDGGELTLYLERGGRTVLTFGSGEAVLARAAAAVADLVRAGHLSALTVERADGQPVFGTPLDTALTAAGFHPTPKGLRLR</sequence>
<evidence type="ECO:0000256" key="4">
    <source>
        <dbReference type="ARBA" id="ARBA00022806"/>
    </source>
</evidence>
<dbReference type="Pfam" id="PF23236">
    <property type="entry name" value="WHD_2nd_Lhr"/>
    <property type="match status" value="1"/>
</dbReference>
<evidence type="ECO:0000259" key="11">
    <source>
        <dbReference type="PROSITE" id="PS51194"/>
    </source>
</evidence>
<proteinExistence type="predicted"/>
<dbReference type="EC" id="3.6.4.-" evidence="12"/>
<dbReference type="Pfam" id="PF08494">
    <property type="entry name" value="DEAD_assoc"/>
    <property type="match status" value="1"/>
</dbReference>
<evidence type="ECO:0000256" key="2">
    <source>
        <dbReference type="ARBA" id="ARBA00022763"/>
    </source>
</evidence>
<dbReference type="InterPro" id="IPR055369">
    <property type="entry name" value="WH2_Lhr"/>
</dbReference>
<dbReference type="InterPro" id="IPR045628">
    <property type="entry name" value="Lhr_WH_dom"/>
</dbReference>
<dbReference type="GO" id="GO:0005524">
    <property type="term" value="F:ATP binding"/>
    <property type="evidence" value="ECO:0007669"/>
    <property type="project" value="UniProtKB-KW"/>
</dbReference>
<keyword evidence="6" id="KW-0238">DNA-binding</keyword>
<accession>A0A7W9YEV0</accession>
<dbReference type="GO" id="GO:0016887">
    <property type="term" value="F:ATP hydrolysis activity"/>
    <property type="evidence" value="ECO:0007669"/>
    <property type="project" value="TreeGrafter"/>
</dbReference>
<dbReference type="InterPro" id="IPR052511">
    <property type="entry name" value="ATP-dep_Helicase"/>
</dbReference>
<comment type="caution">
    <text evidence="12">The sequence shown here is derived from an EMBL/GenBank/DDBJ whole genome shotgun (WGS) entry which is preliminary data.</text>
</comment>
<keyword evidence="8" id="KW-0413">Isomerase</keyword>
<feature type="region of interest" description="Disordered" evidence="9">
    <location>
        <begin position="320"/>
        <end position="496"/>
    </location>
</feature>
<evidence type="ECO:0000256" key="7">
    <source>
        <dbReference type="ARBA" id="ARBA00023204"/>
    </source>
</evidence>
<dbReference type="SUPFAM" id="SSF52540">
    <property type="entry name" value="P-loop containing nucleoside triphosphate hydrolases"/>
    <property type="match status" value="1"/>
</dbReference>
<feature type="domain" description="Helicase ATP-binding" evidence="10">
    <location>
        <begin position="41"/>
        <end position="235"/>
    </location>
</feature>
<evidence type="ECO:0000256" key="6">
    <source>
        <dbReference type="ARBA" id="ARBA00023125"/>
    </source>
</evidence>
<dbReference type="PANTHER" id="PTHR47962">
    <property type="entry name" value="ATP-DEPENDENT HELICASE LHR-RELATED-RELATED"/>
    <property type="match status" value="1"/>
</dbReference>
<dbReference type="Gene3D" id="3.40.50.300">
    <property type="entry name" value="P-loop containing nucleotide triphosphate hydrolases"/>
    <property type="match status" value="2"/>
</dbReference>
<feature type="compositionally biased region" description="Low complexity" evidence="9">
    <location>
        <begin position="436"/>
        <end position="452"/>
    </location>
</feature>
<dbReference type="GO" id="GO:0006281">
    <property type="term" value="P:DNA repair"/>
    <property type="evidence" value="ECO:0007669"/>
    <property type="project" value="UniProtKB-KW"/>
</dbReference>
<dbReference type="Pfam" id="PF00271">
    <property type="entry name" value="Helicase_C"/>
    <property type="match status" value="1"/>
</dbReference>
<keyword evidence="4 12" id="KW-0347">Helicase</keyword>
<dbReference type="InterPro" id="IPR013701">
    <property type="entry name" value="Lhr-like_DEAD/DEAH_assoc"/>
</dbReference>
<keyword evidence="3 12" id="KW-0378">Hydrolase</keyword>
<gene>
    <name evidence="12" type="ORF">HNR23_000849</name>
</gene>
<dbReference type="InterPro" id="IPR027417">
    <property type="entry name" value="P-loop_NTPase"/>
</dbReference>